<dbReference type="AlphaFoldDB" id="A0AAN9XZP5"/>
<evidence type="ECO:0000313" key="2">
    <source>
        <dbReference type="EMBL" id="KAK7574438.1"/>
    </source>
</evidence>
<reference evidence="2 3" key="1">
    <citation type="submission" date="2024-03" db="EMBL/GenBank/DDBJ databases">
        <title>Adaptation during the transition from Ophiocordyceps entomopathogen to insect associate is accompanied by gene loss and intensified selection.</title>
        <authorList>
            <person name="Ward C.M."/>
            <person name="Onetto C.A."/>
            <person name="Borneman A.R."/>
        </authorList>
    </citation>
    <scope>NUCLEOTIDE SEQUENCE [LARGE SCALE GENOMIC DNA]</scope>
    <source>
        <strain evidence="2">AWRI1</strain>
        <tissue evidence="2">Single Adult Female</tissue>
    </source>
</reference>
<gene>
    <name evidence="2" type="ORF">V9T40_011629</name>
</gene>
<organism evidence="2 3">
    <name type="scientific">Parthenolecanium corni</name>
    <dbReference type="NCBI Taxonomy" id="536013"/>
    <lineage>
        <taxon>Eukaryota</taxon>
        <taxon>Metazoa</taxon>
        <taxon>Ecdysozoa</taxon>
        <taxon>Arthropoda</taxon>
        <taxon>Hexapoda</taxon>
        <taxon>Insecta</taxon>
        <taxon>Pterygota</taxon>
        <taxon>Neoptera</taxon>
        <taxon>Paraneoptera</taxon>
        <taxon>Hemiptera</taxon>
        <taxon>Sternorrhyncha</taxon>
        <taxon>Coccoidea</taxon>
        <taxon>Coccidae</taxon>
        <taxon>Parthenolecanium</taxon>
    </lineage>
</organism>
<evidence type="ECO:0000256" key="1">
    <source>
        <dbReference type="SAM" id="MobiDB-lite"/>
    </source>
</evidence>
<accession>A0AAN9XZP5</accession>
<proteinExistence type="predicted"/>
<comment type="caution">
    <text evidence="2">The sequence shown here is derived from an EMBL/GenBank/DDBJ whole genome shotgun (WGS) entry which is preliminary data.</text>
</comment>
<sequence length="224" mass="25222">MKHEVSSRDEFDDDADLRTTSSQATLQKQINCHLCYDTYYRHHLHHHDKRSSRNEMADLSASASAFLLCSSSNIGYIVHTPPPQPTPPPPPPPPPPSTITCCCSSCCSTFSCSIPLPETKDMRFPCNLSHIPTSCCSRNNSIKKNNYTARTPSSCCCHNKLPIHNVCYLQPKNYYLNEDKVELYDDPVNEEVPEPAAAGPPHQEVLLDENVQEPEREPERAQRD</sequence>
<dbReference type="EMBL" id="JBBCAQ010000037">
    <property type="protein sequence ID" value="KAK7574438.1"/>
    <property type="molecule type" value="Genomic_DNA"/>
</dbReference>
<evidence type="ECO:0000313" key="3">
    <source>
        <dbReference type="Proteomes" id="UP001367676"/>
    </source>
</evidence>
<feature type="region of interest" description="Disordered" evidence="1">
    <location>
        <begin position="185"/>
        <end position="224"/>
    </location>
</feature>
<feature type="compositionally biased region" description="Basic and acidic residues" evidence="1">
    <location>
        <begin position="213"/>
        <end position="224"/>
    </location>
</feature>
<keyword evidence="3" id="KW-1185">Reference proteome</keyword>
<name>A0AAN9XZP5_9HEMI</name>
<protein>
    <submittedName>
        <fullName evidence="2">Uncharacterized protein</fullName>
    </submittedName>
</protein>
<dbReference type="Proteomes" id="UP001367676">
    <property type="component" value="Unassembled WGS sequence"/>
</dbReference>